<dbReference type="KEGG" id="dbr:Deba_0015"/>
<evidence type="ECO:0000256" key="3">
    <source>
        <dbReference type="ARBA" id="ARBA00023098"/>
    </source>
</evidence>
<dbReference type="STRING" id="644282.Deba_0015"/>
<dbReference type="Proteomes" id="UP000009047">
    <property type="component" value="Chromosome"/>
</dbReference>
<dbReference type="InterPro" id="IPR000873">
    <property type="entry name" value="AMP-dep_synth/lig_dom"/>
</dbReference>
<accession>E1QD75</accession>
<evidence type="ECO:0000313" key="5">
    <source>
        <dbReference type="EMBL" id="ADK83394.1"/>
    </source>
</evidence>
<keyword evidence="3" id="KW-0443">Lipid metabolism</keyword>
<dbReference type="OrthoDB" id="9803968at2"/>
<dbReference type="GO" id="GO:0016020">
    <property type="term" value="C:membrane"/>
    <property type="evidence" value="ECO:0007669"/>
    <property type="project" value="TreeGrafter"/>
</dbReference>
<dbReference type="EMBL" id="CP002085">
    <property type="protein sequence ID" value="ADK83394.1"/>
    <property type="molecule type" value="Genomic_DNA"/>
</dbReference>
<dbReference type="InterPro" id="IPR020845">
    <property type="entry name" value="AMP-binding_CS"/>
</dbReference>
<dbReference type="PANTHER" id="PTHR43272">
    <property type="entry name" value="LONG-CHAIN-FATTY-ACID--COA LIGASE"/>
    <property type="match status" value="1"/>
</dbReference>
<dbReference type="CDD" id="cd05907">
    <property type="entry name" value="VL_LC_FACS_like"/>
    <property type="match status" value="1"/>
</dbReference>
<proteinExistence type="predicted"/>
<dbReference type="InterPro" id="IPR042099">
    <property type="entry name" value="ANL_N_sf"/>
</dbReference>
<organism evidence="5 6">
    <name type="scientific">Desulfarculus baarsii (strain ATCC 33931 / DSM 2075 / LMG 7858 / VKM B-1802 / 2st14)</name>
    <dbReference type="NCBI Taxonomy" id="644282"/>
    <lineage>
        <taxon>Bacteria</taxon>
        <taxon>Pseudomonadati</taxon>
        <taxon>Thermodesulfobacteriota</taxon>
        <taxon>Desulfarculia</taxon>
        <taxon>Desulfarculales</taxon>
        <taxon>Desulfarculaceae</taxon>
        <taxon>Desulfarculus</taxon>
    </lineage>
</organism>
<sequence>MEKQNIAVIINGQIQKYGERAALKYKEDGAWREISWREMGRQVNAVARALIKLGLAEKQAVAIFAANSPWWTIADLGILNARCMVAPIHAPSTMGQAKYIVDDSNARLIFVGGQEQYAKVMKFFGQTEGLQTIVCFDRHVRLEQNPNIMYFDDFLALGQAAQDAGAEVEARLGRARADDLVTLIYTSGTTGEPKGVMLDHANFYHQYISLPERFAMFDSDRSLCLLPLSHVFERAWTYNALARGMTNHYCADPKQALEHMQEVKPHFVCMVPRFYEKIYSAVFNKLESAPENKRKLFHWALQTGLAAGRLRIDNKPLPLGLKLRHALADALVLKKIRQLTGGEIRVFPCAGAPLSPEIDEFFWAVGIFVCLGFGMTETTATVTCPSADHKRFGTCGTAIKDTELKLAPDGELLVRGPQVMRGYYNKPEETAKTLVDGWLYTGDVAAIDQDGFMSITDRKKDLMKTSGGKYIAPQPVENAVGKDHFVEQILLVADGRKFASALIVPCFESLEQWAQANGVSFASRQELVDNPRVVEFYAQRVKELTKDLEKHEKIQKFILLPEEFTIEEGEMTPTLKLKRKVILAKYADRIEAMYKE</sequence>
<keyword evidence="6" id="KW-1185">Reference proteome</keyword>
<keyword evidence="2" id="KW-0276">Fatty acid metabolism</keyword>
<dbReference type="Pfam" id="PF00501">
    <property type="entry name" value="AMP-binding"/>
    <property type="match status" value="1"/>
</dbReference>
<keyword evidence="1 5" id="KW-0436">Ligase</keyword>
<reference evidence="5 6" key="1">
    <citation type="journal article" date="2010" name="Stand. Genomic Sci.">
        <title>Complete genome sequence of Desulfarculus baarsii type strain (2st14).</title>
        <authorList>
            <person name="Sun H."/>
            <person name="Spring S."/>
            <person name="Lapidus A."/>
            <person name="Davenport K."/>
            <person name="Del Rio T.G."/>
            <person name="Tice H."/>
            <person name="Nolan M."/>
            <person name="Copeland A."/>
            <person name="Cheng J.F."/>
            <person name="Lucas S."/>
            <person name="Tapia R."/>
            <person name="Goodwin L."/>
            <person name="Pitluck S."/>
            <person name="Ivanova N."/>
            <person name="Pagani I."/>
            <person name="Mavromatis K."/>
            <person name="Ovchinnikova G."/>
            <person name="Pati A."/>
            <person name="Chen A."/>
            <person name="Palaniappan K."/>
            <person name="Hauser L."/>
            <person name="Chang Y.J."/>
            <person name="Jeffries C.D."/>
            <person name="Detter J.C."/>
            <person name="Han C."/>
            <person name="Rohde M."/>
            <person name="Brambilla E."/>
            <person name="Goker M."/>
            <person name="Woyke T."/>
            <person name="Bristow J."/>
            <person name="Eisen J.A."/>
            <person name="Markowitz V."/>
            <person name="Hugenholtz P."/>
            <person name="Kyrpides N.C."/>
            <person name="Klenk H.P."/>
            <person name="Land M."/>
        </authorList>
    </citation>
    <scope>NUCLEOTIDE SEQUENCE [LARGE SCALE GENOMIC DNA]</scope>
    <source>
        <strain evidence="6">ATCC 33931 / DSM 2075 / LMG 7858 / VKM B-1802 / 2st14</strain>
    </source>
</reference>
<evidence type="ECO:0000313" key="6">
    <source>
        <dbReference type="Proteomes" id="UP000009047"/>
    </source>
</evidence>
<dbReference type="Pfam" id="PF23562">
    <property type="entry name" value="AMP-binding_C_3"/>
    <property type="match status" value="1"/>
</dbReference>
<dbReference type="GO" id="GO:0004467">
    <property type="term" value="F:long-chain fatty acid-CoA ligase activity"/>
    <property type="evidence" value="ECO:0007669"/>
    <property type="project" value="TreeGrafter"/>
</dbReference>
<evidence type="ECO:0000259" key="4">
    <source>
        <dbReference type="Pfam" id="PF00501"/>
    </source>
</evidence>
<dbReference type="eggNOG" id="COG1022">
    <property type="taxonomic scope" value="Bacteria"/>
</dbReference>
<dbReference type="Gene3D" id="3.40.50.12780">
    <property type="entry name" value="N-terminal domain of ligase-like"/>
    <property type="match status" value="1"/>
</dbReference>
<evidence type="ECO:0000256" key="1">
    <source>
        <dbReference type="ARBA" id="ARBA00022598"/>
    </source>
</evidence>
<protein>
    <submittedName>
        <fullName evidence="5">AMP-dependent synthetase and ligase</fullName>
    </submittedName>
</protein>
<dbReference type="HOGENOM" id="CLU_000022_45_5_7"/>
<name>E1QD75_DESB2</name>
<dbReference type="RefSeq" id="WP_013256850.1">
    <property type="nucleotide sequence ID" value="NC_014365.1"/>
</dbReference>
<dbReference type="PANTHER" id="PTHR43272:SF32">
    <property type="entry name" value="AMP-DEPENDENT SYNTHETASE_LIGASE DOMAIN-CONTAINING PROTEIN"/>
    <property type="match status" value="1"/>
</dbReference>
<evidence type="ECO:0000256" key="2">
    <source>
        <dbReference type="ARBA" id="ARBA00022832"/>
    </source>
</evidence>
<dbReference type="AlphaFoldDB" id="E1QD75"/>
<gene>
    <name evidence="5" type="ordered locus">Deba_0015</name>
</gene>
<dbReference type="PROSITE" id="PS00455">
    <property type="entry name" value="AMP_BINDING"/>
    <property type="match status" value="1"/>
</dbReference>
<dbReference type="SUPFAM" id="SSF56801">
    <property type="entry name" value="Acetyl-CoA synthetase-like"/>
    <property type="match status" value="1"/>
</dbReference>
<feature type="domain" description="AMP-dependent synthetase/ligase" evidence="4">
    <location>
        <begin position="13"/>
        <end position="424"/>
    </location>
</feature>